<reference evidence="7" key="3">
    <citation type="submission" date="2017-01" db="EMBL/GenBank/DDBJ databases">
        <authorList>
            <person name="Mah S.A."/>
            <person name="Swanson W.J."/>
            <person name="Moy G.W."/>
            <person name="Vacquier V.D."/>
        </authorList>
    </citation>
    <scope>NUCLEOTIDE SEQUENCE [LARGE SCALE GENOMIC DNA]</scope>
    <source>
        <strain evidence="7">65</strain>
    </source>
</reference>
<sequence length="324" mass="36581">MPSNADFKVTLNDGNVMPQFILGTPDSPPDYEAVPDVVKAFVRLGLRAIDTAWFYGAEPYVGKALKELFDAGEVKREELFITTKVWPALWDRAEFSLKKSLSDLGLDYVDLVFHHWPVCFDGTDENGLPKVPRDDKGRIPFAKDADWLTTYKDLLKLRDAGLAKSVGVSNYTIKHIKRAIDETGVVPAVLQVELHPRIPQLDLVKYAESQGIKVEAYSPLGHNGAPLLKEPLIQKLAEKYNVEPAFILYAYHVNRGRIVITKTTKVERVKTFGETIIPTLSSEDLDALDDLGIKNPKRFVQNDWGVGLGFEHWKEKFSWEEDQN</sequence>
<evidence type="ECO:0000256" key="4">
    <source>
        <dbReference type="PIRSR" id="PIRSR000097-3"/>
    </source>
</evidence>
<dbReference type="EMBL" id="MPUK01000001">
    <property type="protein sequence ID" value="ONH69592.1"/>
    <property type="molecule type" value="Genomic_DNA"/>
</dbReference>
<evidence type="ECO:0000313" key="7">
    <source>
        <dbReference type="EMBL" id="ONH69592.1"/>
    </source>
</evidence>
<dbReference type="EMBL" id="LK052905">
    <property type="protein sequence ID" value="CDR45838.1"/>
    <property type="molecule type" value="Genomic_DNA"/>
</dbReference>
<dbReference type="InterPro" id="IPR018170">
    <property type="entry name" value="Aldo/ket_reductase_CS"/>
</dbReference>
<evidence type="ECO:0000256" key="3">
    <source>
        <dbReference type="PIRSR" id="PIRSR000097-2"/>
    </source>
</evidence>
<protein>
    <submittedName>
        <fullName evidence="6">CYFA0S20e00760g1_1</fullName>
    </submittedName>
    <submittedName>
        <fullName evidence="7">D-arabinose dehydrogenase [NAD(P)+] heavy chain</fullName>
    </submittedName>
</protein>
<dbReference type="OrthoDB" id="416253at2759"/>
<dbReference type="InterPro" id="IPR023210">
    <property type="entry name" value="NADP_OxRdtase_dom"/>
</dbReference>
<dbReference type="PANTHER" id="PTHR11732">
    <property type="entry name" value="ALDO/KETO REDUCTASE"/>
    <property type="match status" value="1"/>
</dbReference>
<reference evidence="6" key="1">
    <citation type="journal article" date="2014" name="Genome Announc.">
        <title>Genome sequence of the yeast Cyberlindnera fabianii (Hansenula fabianii).</title>
        <authorList>
            <person name="Freel K.C."/>
            <person name="Sarilar V."/>
            <person name="Neuveglise C."/>
            <person name="Devillers H."/>
            <person name="Friedrich A."/>
            <person name="Schacherer J."/>
        </authorList>
    </citation>
    <scope>NUCLEOTIDE SEQUENCE</scope>
    <source>
        <strain evidence="6">YJS4271</strain>
    </source>
</reference>
<dbReference type="InterPro" id="IPR036812">
    <property type="entry name" value="NAD(P)_OxRdtase_dom_sf"/>
</dbReference>
<evidence type="ECO:0000256" key="1">
    <source>
        <dbReference type="ARBA" id="ARBA00023002"/>
    </source>
</evidence>
<reference evidence="8" key="2">
    <citation type="journal article" date="2017" name="Genome Announc.">
        <title>Genome sequences of Cyberlindnera fabianii 65, Pichia kudriavzevii 129, and Saccharomyces cerevisiae 131 isolated from fermented masau fruits in Zimbabwe.</title>
        <authorList>
            <person name="van Rijswijck I.M.H."/>
            <person name="Derks M.F.L."/>
            <person name="Abee T."/>
            <person name="de Ridder D."/>
            <person name="Smid E.J."/>
        </authorList>
    </citation>
    <scope>NUCLEOTIDE SEQUENCE [LARGE SCALE GENOMIC DNA]</scope>
    <source>
        <strain evidence="8">65</strain>
    </source>
</reference>
<feature type="domain" description="NADP-dependent oxidoreductase" evidence="5">
    <location>
        <begin position="25"/>
        <end position="291"/>
    </location>
</feature>
<dbReference type="OMA" id="TAWYYGT"/>
<evidence type="ECO:0000256" key="2">
    <source>
        <dbReference type="PIRSR" id="PIRSR000097-1"/>
    </source>
</evidence>
<dbReference type="Pfam" id="PF00248">
    <property type="entry name" value="Aldo_ket_red"/>
    <property type="match status" value="1"/>
</dbReference>
<keyword evidence="1" id="KW-0560">Oxidoreductase</keyword>
<evidence type="ECO:0000313" key="6">
    <source>
        <dbReference type="EMBL" id="CDR45838.1"/>
    </source>
</evidence>
<keyword evidence="8" id="KW-1185">Reference proteome</keyword>
<dbReference type="Gene3D" id="3.20.20.100">
    <property type="entry name" value="NADP-dependent oxidoreductase domain"/>
    <property type="match status" value="1"/>
</dbReference>
<evidence type="ECO:0000259" key="5">
    <source>
        <dbReference type="Pfam" id="PF00248"/>
    </source>
</evidence>
<dbReference type="PRINTS" id="PR00069">
    <property type="entry name" value="ALDKETRDTASE"/>
</dbReference>
<feature type="binding site" evidence="3">
    <location>
        <position position="115"/>
    </location>
    <ligand>
        <name>substrate</name>
    </ligand>
</feature>
<dbReference type="AlphaFoldDB" id="A0A061B7F2"/>
<name>A0A061B7F2_CYBFA</name>
<dbReference type="InterPro" id="IPR020471">
    <property type="entry name" value="AKR"/>
</dbReference>
<dbReference type="STRING" id="36022.A0A061B7F2"/>
<dbReference type="PIRSF" id="PIRSF000097">
    <property type="entry name" value="AKR"/>
    <property type="match status" value="1"/>
</dbReference>
<feature type="site" description="Lowers pKa of active site Tyr" evidence="4">
    <location>
        <position position="84"/>
    </location>
</feature>
<evidence type="ECO:0000313" key="8">
    <source>
        <dbReference type="Proteomes" id="UP000189513"/>
    </source>
</evidence>
<dbReference type="GO" id="GO:0016616">
    <property type="term" value="F:oxidoreductase activity, acting on the CH-OH group of donors, NAD or NADP as acceptor"/>
    <property type="evidence" value="ECO:0007669"/>
    <property type="project" value="UniProtKB-ARBA"/>
</dbReference>
<dbReference type="VEuPathDB" id="FungiDB:BON22_0862"/>
<feature type="active site" description="Proton donor" evidence="2">
    <location>
        <position position="55"/>
    </location>
</feature>
<gene>
    <name evidence="7" type="ORF">BON22_0862</name>
    <name evidence="6" type="ORF">CYFA0S_20e00760g</name>
</gene>
<organism evidence="6">
    <name type="scientific">Cyberlindnera fabianii</name>
    <name type="common">Yeast</name>
    <name type="synonym">Hansenula fabianii</name>
    <dbReference type="NCBI Taxonomy" id="36022"/>
    <lineage>
        <taxon>Eukaryota</taxon>
        <taxon>Fungi</taxon>
        <taxon>Dikarya</taxon>
        <taxon>Ascomycota</taxon>
        <taxon>Saccharomycotina</taxon>
        <taxon>Saccharomycetes</taxon>
        <taxon>Phaffomycetales</taxon>
        <taxon>Phaffomycetaceae</taxon>
        <taxon>Cyberlindnera</taxon>
    </lineage>
</organism>
<dbReference type="Proteomes" id="UP000189513">
    <property type="component" value="Unassembled WGS sequence"/>
</dbReference>
<accession>A0A061B7F2</accession>
<dbReference type="PROSITE" id="PS00062">
    <property type="entry name" value="ALDOKETO_REDUCTASE_2"/>
    <property type="match status" value="1"/>
</dbReference>
<dbReference type="SUPFAM" id="SSF51430">
    <property type="entry name" value="NAD(P)-linked oxidoreductase"/>
    <property type="match status" value="1"/>
</dbReference>
<proteinExistence type="predicted"/>